<proteinExistence type="predicted"/>
<evidence type="ECO:0000313" key="2">
    <source>
        <dbReference type="Proteomes" id="UP000242469"/>
    </source>
</evidence>
<accession>A0A1H4FH82</accession>
<organism evidence="1 2">
    <name type="scientific">Marinobacterium iners DSM 11526</name>
    <dbReference type="NCBI Taxonomy" id="1122198"/>
    <lineage>
        <taxon>Bacteria</taxon>
        <taxon>Pseudomonadati</taxon>
        <taxon>Pseudomonadota</taxon>
        <taxon>Gammaproteobacteria</taxon>
        <taxon>Oceanospirillales</taxon>
        <taxon>Oceanospirillaceae</taxon>
        <taxon>Marinobacterium</taxon>
    </lineage>
</organism>
<dbReference type="STRING" id="1122198.SAMN02745729_11138"/>
<gene>
    <name evidence="1" type="ORF">SAMN02745729_11138</name>
</gene>
<reference evidence="2" key="1">
    <citation type="submission" date="2016-10" db="EMBL/GenBank/DDBJ databases">
        <authorList>
            <person name="Varghese N."/>
            <person name="Submissions S."/>
        </authorList>
    </citation>
    <scope>NUCLEOTIDE SEQUENCE [LARGE SCALE GENOMIC DNA]</scope>
    <source>
        <strain evidence="2">DSM 11526</strain>
    </source>
</reference>
<dbReference type="OrthoDB" id="8906365at2"/>
<dbReference type="RefSeq" id="WP_091827073.1">
    <property type="nucleotide sequence ID" value="NZ_FNRJ01000011.1"/>
</dbReference>
<sequence>MHNPQRYLQHPDQIELRLLPLDKAPSDCTSLLPLGLSLKAPGPHPSGEWLRISAPALSSDFCINALVTECTHEGDHYTLKLAFLTQEQLFRARMLEQMCQITLYQRKAPAEESEKRALEWIAHQAAHFPSNGL</sequence>
<keyword evidence="2" id="KW-1185">Reference proteome</keyword>
<dbReference type="EMBL" id="FNRJ01000011">
    <property type="protein sequence ID" value="SEA96407.1"/>
    <property type="molecule type" value="Genomic_DNA"/>
</dbReference>
<dbReference type="Proteomes" id="UP000242469">
    <property type="component" value="Unassembled WGS sequence"/>
</dbReference>
<evidence type="ECO:0008006" key="3">
    <source>
        <dbReference type="Google" id="ProtNLM"/>
    </source>
</evidence>
<dbReference type="AlphaFoldDB" id="A0A1H4FH82"/>
<evidence type="ECO:0000313" key="1">
    <source>
        <dbReference type="EMBL" id="SEA96407.1"/>
    </source>
</evidence>
<protein>
    <recommendedName>
        <fullName evidence="3">PilZ domain-containing protein</fullName>
    </recommendedName>
</protein>
<name>A0A1H4FH82_9GAMM</name>